<dbReference type="InterPro" id="IPR015424">
    <property type="entry name" value="PyrdxlP-dep_Trfase"/>
</dbReference>
<dbReference type="Gene3D" id="3.40.640.10">
    <property type="entry name" value="Type I PLP-dependent aspartate aminotransferase-like (Major domain)"/>
    <property type="match status" value="1"/>
</dbReference>
<keyword evidence="9" id="KW-1185">Reference proteome</keyword>
<gene>
    <name evidence="8" type="ORF">C9J18_20525</name>
    <name evidence="7" type="ORF">CTM96_19865</name>
</gene>
<comment type="catalytic activity">
    <reaction evidence="5">
        <text>L-threonine = acetaldehyde + glycine</text>
        <dbReference type="Rhea" id="RHEA:19625"/>
        <dbReference type="ChEBI" id="CHEBI:15343"/>
        <dbReference type="ChEBI" id="CHEBI:57305"/>
        <dbReference type="ChEBI" id="CHEBI:57926"/>
        <dbReference type="EC" id="4.1.2.48"/>
    </reaction>
</comment>
<keyword evidence="5" id="KW-0456">Lyase</keyword>
<feature type="domain" description="Aromatic amino acid beta-eliminating lyase/threonine aldolase" evidence="6">
    <location>
        <begin position="18"/>
        <end position="307"/>
    </location>
</feature>
<dbReference type="AlphaFoldDB" id="A0A2T3JC36"/>
<evidence type="ECO:0000313" key="10">
    <source>
        <dbReference type="Proteomes" id="UP000241618"/>
    </source>
</evidence>
<evidence type="ECO:0000259" key="6">
    <source>
        <dbReference type="Pfam" id="PF01212"/>
    </source>
</evidence>
<dbReference type="Gene3D" id="3.90.1150.10">
    <property type="entry name" value="Aspartate Aminotransferase, domain 1"/>
    <property type="match status" value="1"/>
</dbReference>
<comment type="similarity">
    <text evidence="2 5">Belongs to the threonine aldolase family.</text>
</comment>
<dbReference type="InterPro" id="IPR001597">
    <property type="entry name" value="ArAA_b-elim_lyase/Thr_aldolase"/>
</dbReference>
<reference evidence="9 10" key="1">
    <citation type="submission" date="2018-03" db="EMBL/GenBank/DDBJ databases">
        <title>Whole genome sequencing of Histamine producing bacteria.</title>
        <authorList>
            <person name="Butler K."/>
        </authorList>
    </citation>
    <scope>NUCLEOTIDE SEQUENCE [LARGE SCALE GENOMIC DNA]</scope>
    <source>
        <strain evidence="8 10">FS-6.1</strain>
        <strain evidence="7 9">FS-6.2</strain>
    </source>
</reference>
<evidence type="ECO:0000256" key="4">
    <source>
        <dbReference type="ARBA" id="ARBA00022898"/>
    </source>
</evidence>
<evidence type="ECO:0000256" key="5">
    <source>
        <dbReference type="PIRNR" id="PIRNR038940"/>
    </source>
</evidence>
<evidence type="ECO:0000313" key="9">
    <source>
        <dbReference type="Proteomes" id="UP000241405"/>
    </source>
</evidence>
<dbReference type="EC" id="4.1.2.48" evidence="5"/>
<evidence type="ECO:0000313" key="8">
    <source>
        <dbReference type="EMBL" id="PSU46402.1"/>
    </source>
</evidence>
<evidence type="ECO:0000256" key="3">
    <source>
        <dbReference type="ARBA" id="ARBA00011881"/>
    </source>
</evidence>
<dbReference type="PANTHER" id="PTHR48097:SF5">
    <property type="entry name" value="LOW SPECIFICITY L-THREONINE ALDOLASE"/>
    <property type="match status" value="1"/>
</dbReference>
<dbReference type="GO" id="GO:0004793">
    <property type="term" value="F:threonine aldolase activity"/>
    <property type="evidence" value="ECO:0007669"/>
    <property type="project" value="UniProtKB-UniRule"/>
</dbReference>
<sequence>MEITMTNSPLATKKTIGLTSDNIAGVSPQILQHLIEFSVGDATPYGNDELSLELDRKMSTLFETEVAVVLVPTGTAANSLCLAAMSPAWGAVLCHPNSHINNDECGAPEFFSNGVKLLTIDGDDCKIDPEKLTQRATLKIGDVHTVQPAVVSVTQATETGSVYTLDELRAIGDVCKSHNLKYHMDGARFANAVDALGCTPAEMTWKAGVDALSFGATKNGAFGVEVIVLFDTSLKNEIEYRRKRAGHLMSKMRFLSTQIDAYISDNLWLNNAQHANAMATKLRNGISAIEGVELLHPSKTNIVFCKMSPITIATLHEHGFEFLANRWGDGVARLVTNFATKAEDIDAFIDVLSASDK</sequence>
<dbReference type="PIRSF" id="PIRSF038940">
    <property type="entry name" value="Low_specificity_LTA"/>
    <property type="match status" value="1"/>
</dbReference>
<evidence type="ECO:0000313" key="7">
    <source>
        <dbReference type="EMBL" id="PSU20275.1"/>
    </source>
</evidence>
<comment type="cofactor">
    <cofactor evidence="1 5">
        <name>pyridoxal 5'-phosphate</name>
        <dbReference type="ChEBI" id="CHEBI:597326"/>
    </cofactor>
</comment>
<dbReference type="PANTHER" id="PTHR48097">
    <property type="entry name" value="L-THREONINE ALDOLASE-RELATED"/>
    <property type="match status" value="1"/>
</dbReference>
<dbReference type="CDD" id="cd06502">
    <property type="entry name" value="TA_like"/>
    <property type="match status" value="1"/>
</dbReference>
<dbReference type="InterPro" id="IPR026273">
    <property type="entry name" value="Low_specificity_L-TA_bact"/>
</dbReference>
<accession>A0A2T3JC36</accession>
<dbReference type="EMBL" id="PYMP01000032">
    <property type="protein sequence ID" value="PSU46402.1"/>
    <property type="molecule type" value="Genomic_DNA"/>
</dbReference>
<dbReference type="InterPro" id="IPR015421">
    <property type="entry name" value="PyrdxlP-dep_Trfase_major"/>
</dbReference>
<evidence type="ECO:0000256" key="2">
    <source>
        <dbReference type="ARBA" id="ARBA00006966"/>
    </source>
</evidence>
<proteinExistence type="inferred from homology"/>
<dbReference type="Pfam" id="PF01212">
    <property type="entry name" value="Beta_elim_lyase"/>
    <property type="match status" value="1"/>
</dbReference>
<comment type="caution">
    <text evidence="8">The sequence shown here is derived from an EMBL/GenBank/DDBJ whole genome shotgun (WGS) entry which is preliminary data.</text>
</comment>
<comment type="subunit">
    <text evidence="3">Homotetramer.</text>
</comment>
<evidence type="ECO:0000256" key="1">
    <source>
        <dbReference type="ARBA" id="ARBA00001933"/>
    </source>
</evidence>
<dbReference type="Proteomes" id="UP000241618">
    <property type="component" value="Unassembled WGS sequence"/>
</dbReference>
<name>A0A2T3JC36_PHOPO</name>
<dbReference type="EMBL" id="PYMO01000033">
    <property type="protein sequence ID" value="PSU20275.1"/>
    <property type="molecule type" value="Genomic_DNA"/>
</dbReference>
<protein>
    <recommendedName>
        <fullName evidence="5">L-threonine aldolase</fullName>
        <ecNumber evidence="5">4.1.2.48</ecNumber>
    </recommendedName>
</protein>
<comment type="catalytic activity">
    <reaction evidence="5">
        <text>L-allo-threonine = acetaldehyde + glycine</text>
        <dbReference type="Rhea" id="RHEA:26209"/>
        <dbReference type="ChEBI" id="CHEBI:15343"/>
        <dbReference type="ChEBI" id="CHEBI:57305"/>
        <dbReference type="ChEBI" id="CHEBI:58585"/>
        <dbReference type="EC" id="4.1.2.48"/>
    </reaction>
</comment>
<dbReference type="GO" id="GO:0006567">
    <property type="term" value="P:L-threonine catabolic process"/>
    <property type="evidence" value="ECO:0007669"/>
    <property type="project" value="UniProtKB-UniRule"/>
</dbReference>
<keyword evidence="4 5" id="KW-0663">Pyridoxal phosphate</keyword>
<dbReference type="InterPro" id="IPR015422">
    <property type="entry name" value="PyrdxlP-dep_Trfase_small"/>
</dbReference>
<dbReference type="Proteomes" id="UP000241405">
    <property type="component" value="Unassembled WGS sequence"/>
</dbReference>
<comment type="function">
    <text evidence="5">Catalyzes the cleavage of L-allo-threonine and L-threonine to glycine and acetaldehyde.</text>
</comment>
<dbReference type="SUPFAM" id="SSF53383">
    <property type="entry name" value="PLP-dependent transferases"/>
    <property type="match status" value="1"/>
</dbReference>
<organism evidence="8 10">
    <name type="scientific">Photobacterium phosphoreum</name>
    <dbReference type="NCBI Taxonomy" id="659"/>
    <lineage>
        <taxon>Bacteria</taxon>
        <taxon>Pseudomonadati</taxon>
        <taxon>Pseudomonadota</taxon>
        <taxon>Gammaproteobacteria</taxon>
        <taxon>Vibrionales</taxon>
        <taxon>Vibrionaceae</taxon>
        <taxon>Photobacterium</taxon>
    </lineage>
</organism>